<dbReference type="InterPro" id="IPR045307">
    <property type="entry name" value="ADCK1_dom"/>
</dbReference>
<dbReference type="Pfam" id="PF03109">
    <property type="entry name" value="ABC1"/>
    <property type="match status" value="1"/>
</dbReference>
<evidence type="ECO:0000259" key="2">
    <source>
        <dbReference type="Pfam" id="PF03109"/>
    </source>
</evidence>
<dbReference type="AlphaFoldDB" id="A0AAP0S1B5"/>
<keyword evidence="4" id="KW-1185">Reference proteome</keyword>
<dbReference type="CDD" id="cd13969">
    <property type="entry name" value="ADCK1-like"/>
    <property type="match status" value="1"/>
</dbReference>
<sequence length="588" mass="66732">MRTEAFKFPAKAKTTFYILTATGVAAGLSSQSSYPNFLPFSRDSLLISSNFHEKVRSGVNGIVRSSRAIFTIASNVVDYNYSLRGLNPGSDEYHRKLSEVHLRSAKRILKLCEANRGFYVKAGQFVAAMGQVPKEYSSTLSSLQDQAVPCHFQAIKEVLIRNLGQDLSEIFLSFDEQPIAAASIAQVHHALLKDHQEVAVKVQYPGLELQMKLDITTMSFLSKSVAWLFPEYRFDWLVSEFAKTIALELDFIQEAINSERTAQNFRNNNMVKVPHVFWELTRSQVLTMQFCRGCKVDDLEFLKENGINPIKVAKALTEVFAEMIFVHGFLHGDPHPGNILVSPEGRNGFCLVLLDHGIYKQLDEEFRLDYCQLWKALILLDSKKIQQLGEQFGVGKYSRYFPLIFTGRTIDSQKALGRGMSAEEKKSLKQELKSLRMDDISSFMESLPPDFLSILRIDGLLRSLIKKLGASQRVRLLAYAKYALYGLSPKLNPESDLLVKVVLSRIKTNISYLQLRILLGKNEFTNCIGNCQLFKSKQLTNFNISHCSEVLELLSWMEEVRQLLIIRLKQMLISTGRFLEGIHSPFLP</sequence>
<feature type="domain" description="ABC1 atypical kinase-like" evidence="2">
    <location>
        <begin position="143"/>
        <end position="387"/>
    </location>
</feature>
<evidence type="ECO:0000256" key="1">
    <source>
        <dbReference type="ARBA" id="ARBA00009670"/>
    </source>
</evidence>
<organism evidence="3 4">
    <name type="scientific">Liquidambar formosana</name>
    <name type="common">Formosan gum</name>
    <dbReference type="NCBI Taxonomy" id="63359"/>
    <lineage>
        <taxon>Eukaryota</taxon>
        <taxon>Viridiplantae</taxon>
        <taxon>Streptophyta</taxon>
        <taxon>Embryophyta</taxon>
        <taxon>Tracheophyta</taxon>
        <taxon>Spermatophyta</taxon>
        <taxon>Magnoliopsida</taxon>
        <taxon>eudicotyledons</taxon>
        <taxon>Gunneridae</taxon>
        <taxon>Pentapetalae</taxon>
        <taxon>Saxifragales</taxon>
        <taxon>Altingiaceae</taxon>
        <taxon>Liquidambar</taxon>
    </lineage>
</organism>
<comment type="caution">
    <text evidence="3">The sequence shown here is derived from an EMBL/GenBank/DDBJ whole genome shotgun (WGS) entry which is preliminary data.</text>
</comment>
<dbReference type="EMBL" id="JBBPBK010000005">
    <property type="protein sequence ID" value="KAK9285437.1"/>
    <property type="molecule type" value="Genomic_DNA"/>
</dbReference>
<accession>A0AAP0S1B5</accession>
<gene>
    <name evidence="3" type="ORF">L1049_024630</name>
</gene>
<reference evidence="3 4" key="1">
    <citation type="journal article" date="2024" name="Plant J.">
        <title>Genome sequences and population genomics reveal climatic adaptation and genomic divergence between two closely related sweetgum species.</title>
        <authorList>
            <person name="Xu W.Q."/>
            <person name="Ren C.Q."/>
            <person name="Zhang X.Y."/>
            <person name="Comes H.P."/>
            <person name="Liu X.H."/>
            <person name="Li Y.G."/>
            <person name="Kettle C.J."/>
            <person name="Jalonen R."/>
            <person name="Gaisberger H."/>
            <person name="Ma Y.Z."/>
            <person name="Qiu Y.X."/>
        </authorList>
    </citation>
    <scope>NUCLEOTIDE SEQUENCE [LARGE SCALE GENOMIC DNA]</scope>
    <source>
        <strain evidence="3">Hangzhou</strain>
    </source>
</reference>
<dbReference type="InterPro" id="IPR011009">
    <property type="entry name" value="Kinase-like_dom_sf"/>
</dbReference>
<evidence type="ECO:0000313" key="4">
    <source>
        <dbReference type="Proteomes" id="UP001415857"/>
    </source>
</evidence>
<evidence type="ECO:0000313" key="3">
    <source>
        <dbReference type="EMBL" id="KAK9285437.1"/>
    </source>
</evidence>
<comment type="similarity">
    <text evidence="1">Belongs to the protein kinase superfamily. ADCK protein kinase family.</text>
</comment>
<dbReference type="SUPFAM" id="SSF56112">
    <property type="entry name" value="Protein kinase-like (PK-like)"/>
    <property type="match status" value="1"/>
</dbReference>
<dbReference type="Gene3D" id="1.10.510.10">
    <property type="entry name" value="Transferase(Phosphotransferase) domain 1"/>
    <property type="match status" value="1"/>
</dbReference>
<name>A0AAP0S1B5_LIQFO</name>
<proteinExistence type="inferred from homology"/>
<dbReference type="PANTHER" id="PTHR43173">
    <property type="entry name" value="ABC1 FAMILY PROTEIN"/>
    <property type="match status" value="1"/>
</dbReference>
<dbReference type="InterPro" id="IPR051130">
    <property type="entry name" value="Mito_struct-func_regulator"/>
</dbReference>
<dbReference type="Proteomes" id="UP001415857">
    <property type="component" value="Unassembled WGS sequence"/>
</dbReference>
<protein>
    <recommendedName>
        <fullName evidence="2">ABC1 atypical kinase-like domain-containing protein</fullName>
    </recommendedName>
</protein>
<dbReference type="InterPro" id="IPR004147">
    <property type="entry name" value="ABC1_dom"/>
</dbReference>
<dbReference type="PANTHER" id="PTHR43173:SF28">
    <property type="entry name" value="AARF DOMAIN CONTAINING KINASE 5"/>
    <property type="match status" value="1"/>
</dbReference>